<gene>
    <name evidence="2" type="ORF">Pmar_PMAR020235</name>
</gene>
<dbReference type="Pfam" id="PF15786">
    <property type="entry name" value="PET117"/>
    <property type="match status" value="1"/>
</dbReference>
<feature type="transmembrane region" description="Helical" evidence="1">
    <location>
        <begin position="16"/>
        <end position="37"/>
    </location>
</feature>
<sequence length="66" mass="7421">MGFLQRQVDKLPKARAGPILFGSMIVGALTVMVAVNYEKDTTRLRAFNGVVRDMERIRAKIERGEV</sequence>
<dbReference type="Proteomes" id="UP000007800">
    <property type="component" value="Unassembled WGS sequence"/>
</dbReference>
<keyword evidence="1" id="KW-0472">Membrane</keyword>
<dbReference type="InterPro" id="IPR031568">
    <property type="entry name" value="Pet117"/>
</dbReference>
<protein>
    <submittedName>
        <fullName evidence="2">Uncharacterized protein</fullName>
    </submittedName>
</protein>
<keyword evidence="1" id="KW-1133">Transmembrane helix</keyword>
<dbReference type="RefSeq" id="XP_002767061.1">
    <property type="nucleotide sequence ID" value="XM_002767015.1"/>
</dbReference>
<keyword evidence="1" id="KW-0812">Transmembrane</keyword>
<dbReference type="InParanoid" id="C5LTY0"/>
<dbReference type="AlphaFoldDB" id="C5LTY0"/>
<evidence type="ECO:0000313" key="3">
    <source>
        <dbReference type="Proteomes" id="UP000007800"/>
    </source>
</evidence>
<keyword evidence="3" id="KW-1185">Reference proteome</keyword>
<dbReference type="OrthoDB" id="468970at2759"/>
<accession>C5LTY0</accession>
<reference evidence="2 3" key="1">
    <citation type="submission" date="2008-07" db="EMBL/GenBank/DDBJ databases">
        <authorList>
            <person name="El-Sayed N."/>
            <person name="Caler E."/>
            <person name="Inman J."/>
            <person name="Amedeo P."/>
            <person name="Hass B."/>
            <person name="Wortman J."/>
        </authorList>
    </citation>
    <scope>NUCLEOTIDE SEQUENCE [LARGE SCALE GENOMIC DNA]</scope>
    <source>
        <strain evidence="3">ATCC 50983 / TXsc</strain>
    </source>
</reference>
<dbReference type="EMBL" id="GG685423">
    <property type="protein sequence ID" value="EEQ99778.1"/>
    <property type="molecule type" value="Genomic_DNA"/>
</dbReference>
<evidence type="ECO:0000313" key="2">
    <source>
        <dbReference type="EMBL" id="EEQ99778.1"/>
    </source>
</evidence>
<dbReference type="GeneID" id="9051793"/>
<evidence type="ECO:0000256" key="1">
    <source>
        <dbReference type="SAM" id="Phobius"/>
    </source>
</evidence>
<proteinExistence type="predicted"/>
<organism evidence="3">
    <name type="scientific">Perkinsus marinus (strain ATCC 50983 / TXsc)</name>
    <dbReference type="NCBI Taxonomy" id="423536"/>
    <lineage>
        <taxon>Eukaryota</taxon>
        <taxon>Sar</taxon>
        <taxon>Alveolata</taxon>
        <taxon>Perkinsozoa</taxon>
        <taxon>Perkinsea</taxon>
        <taxon>Perkinsida</taxon>
        <taxon>Perkinsidae</taxon>
        <taxon>Perkinsus</taxon>
    </lineage>
</organism>
<name>C5LTY0_PERM5</name>